<comment type="caution">
    <text evidence="1">The sequence shown here is derived from an EMBL/GenBank/DDBJ whole genome shotgun (WGS) entry which is preliminary data.</text>
</comment>
<accession>A0A2G2ZN46</accession>
<protein>
    <submittedName>
        <fullName evidence="1">Uncharacterized protein</fullName>
    </submittedName>
</protein>
<reference evidence="1 2" key="2">
    <citation type="journal article" date="2017" name="Genome Biol.">
        <title>New reference genome sequences of hot pepper reveal the massive evolution of plant disease-resistance genes by retroduplication.</title>
        <authorList>
            <person name="Kim S."/>
            <person name="Park J."/>
            <person name="Yeom S.I."/>
            <person name="Kim Y.M."/>
            <person name="Seo E."/>
            <person name="Kim K.T."/>
            <person name="Kim M.S."/>
            <person name="Lee J.M."/>
            <person name="Cheong K."/>
            <person name="Shin H.S."/>
            <person name="Kim S.B."/>
            <person name="Han K."/>
            <person name="Lee J."/>
            <person name="Park M."/>
            <person name="Lee H.A."/>
            <person name="Lee H.Y."/>
            <person name="Lee Y."/>
            <person name="Oh S."/>
            <person name="Lee J.H."/>
            <person name="Choi E."/>
            <person name="Choi E."/>
            <person name="Lee S.E."/>
            <person name="Jeon J."/>
            <person name="Kim H."/>
            <person name="Choi G."/>
            <person name="Song H."/>
            <person name="Lee J."/>
            <person name="Lee S.C."/>
            <person name="Kwon J.K."/>
            <person name="Lee H.Y."/>
            <person name="Koo N."/>
            <person name="Hong Y."/>
            <person name="Kim R.W."/>
            <person name="Kang W.H."/>
            <person name="Huh J.H."/>
            <person name="Kang B.C."/>
            <person name="Yang T.J."/>
            <person name="Lee Y.H."/>
            <person name="Bennetzen J.L."/>
            <person name="Choi D."/>
        </authorList>
    </citation>
    <scope>NUCLEOTIDE SEQUENCE [LARGE SCALE GENOMIC DNA]</scope>
    <source>
        <strain evidence="2">cv. CM334</strain>
    </source>
</reference>
<reference evidence="1 2" key="1">
    <citation type="journal article" date="2014" name="Nat. Genet.">
        <title>Genome sequence of the hot pepper provides insights into the evolution of pungency in Capsicum species.</title>
        <authorList>
            <person name="Kim S."/>
            <person name="Park M."/>
            <person name="Yeom S.I."/>
            <person name="Kim Y.M."/>
            <person name="Lee J.M."/>
            <person name="Lee H.A."/>
            <person name="Seo E."/>
            <person name="Choi J."/>
            <person name="Cheong K."/>
            <person name="Kim K.T."/>
            <person name="Jung K."/>
            <person name="Lee G.W."/>
            <person name="Oh S.K."/>
            <person name="Bae C."/>
            <person name="Kim S.B."/>
            <person name="Lee H.Y."/>
            <person name="Kim S.Y."/>
            <person name="Kim M.S."/>
            <person name="Kang B.C."/>
            <person name="Jo Y.D."/>
            <person name="Yang H.B."/>
            <person name="Jeong H.J."/>
            <person name="Kang W.H."/>
            <person name="Kwon J.K."/>
            <person name="Shin C."/>
            <person name="Lim J.Y."/>
            <person name="Park J.H."/>
            <person name="Huh J.H."/>
            <person name="Kim J.S."/>
            <person name="Kim B.D."/>
            <person name="Cohen O."/>
            <person name="Paran I."/>
            <person name="Suh M.C."/>
            <person name="Lee S.B."/>
            <person name="Kim Y.K."/>
            <person name="Shin Y."/>
            <person name="Noh S.J."/>
            <person name="Park J."/>
            <person name="Seo Y.S."/>
            <person name="Kwon S.Y."/>
            <person name="Kim H.A."/>
            <person name="Park J.M."/>
            <person name="Kim H.J."/>
            <person name="Choi S.B."/>
            <person name="Bosland P.W."/>
            <person name="Reeves G."/>
            <person name="Jo S.H."/>
            <person name="Lee B.W."/>
            <person name="Cho H.T."/>
            <person name="Choi H.S."/>
            <person name="Lee M.S."/>
            <person name="Yu Y."/>
            <person name="Do Choi Y."/>
            <person name="Park B.S."/>
            <person name="van Deynze A."/>
            <person name="Ashrafi H."/>
            <person name="Hill T."/>
            <person name="Kim W.T."/>
            <person name="Pai H.S."/>
            <person name="Ahn H.K."/>
            <person name="Yeam I."/>
            <person name="Giovannoni J.J."/>
            <person name="Rose J.K."/>
            <person name="Sorensen I."/>
            <person name="Lee S.J."/>
            <person name="Kim R.W."/>
            <person name="Choi I.Y."/>
            <person name="Choi B.S."/>
            <person name="Lim J.S."/>
            <person name="Lee Y.H."/>
            <person name="Choi D."/>
        </authorList>
    </citation>
    <scope>NUCLEOTIDE SEQUENCE [LARGE SCALE GENOMIC DNA]</scope>
    <source>
        <strain evidence="2">cv. CM334</strain>
    </source>
</reference>
<name>A0A2G2ZN46_CAPAN</name>
<keyword evidence="2" id="KW-1185">Reference proteome</keyword>
<dbReference type="Proteomes" id="UP000222542">
    <property type="component" value="Unassembled WGS sequence"/>
</dbReference>
<proteinExistence type="predicted"/>
<dbReference type="EMBL" id="AYRZ02000004">
    <property type="protein sequence ID" value="PHT83420.1"/>
    <property type="molecule type" value="Genomic_DNA"/>
</dbReference>
<sequence>MMLNGKWANNFSLLSCSKFKVENSSGAINEVANTVMQKFWDLALKLEPPDDYDTFSEISLSQLMMLEGT</sequence>
<dbReference type="AlphaFoldDB" id="A0A2G2ZN46"/>
<organism evidence="1 2">
    <name type="scientific">Capsicum annuum</name>
    <name type="common">Capsicum pepper</name>
    <dbReference type="NCBI Taxonomy" id="4072"/>
    <lineage>
        <taxon>Eukaryota</taxon>
        <taxon>Viridiplantae</taxon>
        <taxon>Streptophyta</taxon>
        <taxon>Embryophyta</taxon>
        <taxon>Tracheophyta</taxon>
        <taxon>Spermatophyta</taxon>
        <taxon>Magnoliopsida</taxon>
        <taxon>eudicotyledons</taxon>
        <taxon>Gunneridae</taxon>
        <taxon>Pentapetalae</taxon>
        <taxon>asterids</taxon>
        <taxon>lamiids</taxon>
        <taxon>Solanales</taxon>
        <taxon>Solanaceae</taxon>
        <taxon>Solanoideae</taxon>
        <taxon>Capsiceae</taxon>
        <taxon>Capsicum</taxon>
    </lineage>
</organism>
<dbReference type="STRING" id="4072.A0A2G2ZN46"/>
<gene>
    <name evidence="1" type="ORF">T459_11863</name>
</gene>
<dbReference type="Gramene" id="PHT83420">
    <property type="protein sequence ID" value="PHT83420"/>
    <property type="gene ID" value="T459_11863"/>
</dbReference>
<evidence type="ECO:0000313" key="2">
    <source>
        <dbReference type="Proteomes" id="UP000222542"/>
    </source>
</evidence>
<evidence type="ECO:0000313" key="1">
    <source>
        <dbReference type="EMBL" id="PHT83420.1"/>
    </source>
</evidence>